<evidence type="ECO:0000256" key="3">
    <source>
        <dbReference type="ARBA" id="ARBA00022589"/>
    </source>
</evidence>
<gene>
    <name evidence="5" type="ORF">VHEMI01321</name>
</gene>
<dbReference type="Proteomes" id="UP000039046">
    <property type="component" value="Unassembled WGS sequence"/>
</dbReference>
<keyword evidence="3" id="KW-0017">Alkaloid metabolism</keyword>
<dbReference type="UniPathway" id="UPA00327"/>
<accession>A0A0A1T4G8</accession>
<dbReference type="PANTHER" id="PTHR43162:SF1">
    <property type="entry name" value="PRESTALK A DIFFERENTIATION PROTEIN A"/>
    <property type="match status" value="1"/>
</dbReference>
<dbReference type="InterPro" id="IPR019901">
    <property type="entry name" value="Ergot_alkaloid_biosynthesis"/>
</dbReference>
<dbReference type="GO" id="GO:0016491">
    <property type="term" value="F:oxidoreductase activity"/>
    <property type="evidence" value="ECO:0007669"/>
    <property type="project" value="UniProtKB-KW"/>
</dbReference>
<dbReference type="GO" id="GO:0035835">
    <property type="term" value="P:indole alkaloid biosynthetic process"/>
    <property type="evidence" value="ECO:0007669"/>
    <property type="project" value="UniProtKB-UniPathway"/>
</dbReference>
<reference evidence="5 6" key="1">
    <citation type="journal article" date="2015" name="Genome Announc.">
        <title>Draft Genome Sequence and Gene Annotation of the Entomopathogenic Fungus Verticillium hemipterigenum.</title>
        <authorList>
            <person name="Horn F."/>
            <person name="Habel A."/>
            <person name="Scharf D.H."/>
            <person name="Dworschak J."/>
            <person name="Brakhage A.A."/>
            <person name="Guthke R."/>
            <person name="Hertweck C."/>
            <person name="Linde J."/>
        </authorList>
    </citation>
    <scope>NUCLEOTIDE SEQUENCE [LARGE SCALE GENOMIC DNA]</scope>
</reference>
<sequence>MTIFVTGSRGITARRLTALLHPQYTVLVGARSSHNDPTLPPSVAFNWKDETTFENPFSHPLAKESPISAVYIVAPTGEESVLAGELAFIEFAAKRGVTRFVLLGSSMIPEGGPFMGQVHAKLRTLGVEWAVLRPSWFMENFSEQQHTATIRDEDKIYTATENGKIPFCSADDIAALAFHALTVKEAPNREIFVLGPQLLSYDDVSEALTRALGRTITHEKLSADAFAQRLMEFGIPEPGARGLAGMDIAISQGAEERENDDVFQILGRQPKPLSEFIEENLDVWRK</sequence>
<dbReference type="PANTHER" id="PTHR43162">
    <property type="match status" value="1"/>
</dbReference>
<keyword evidence="6" id="KW-1185">Reference proteome</keyword>
<evidence type="ECO:0000256" key="1">
    <source>
        <dbReference type="ARBA" id="ARBA00005107"/>
    </source>
</evidence>
<name>A0A0A1T4G8_9HYPO</name>
<proteinExistence type="inferred from homology"/>
<dbReference type="EMBL" id="CDHN01000001">
    <property type="protein sequence ID" value="CEJ81177.1"/>
    <property type="molecule type" value="Genomic_DNA"/>
</dbReference>
<protein>
    <recommendedName>
        <fullName evidence="7">NAD(P)-binding domain-containing protein</fullName>
    </recommendedName>
</protein>
<evidence type="ECO:0000256" key="2">
    <source>
        <dbReference type="ARBA" id="ARBA00005372"/>
    </source>
</evidence>
<evidence type="ECO:0000313" key="6">
    <source>
        <dbReference type="Proteomes" id="UP000039046"/>
    </source>
</evidence>
<evidence type="ECO:0008006" key="7">
    <source>
        <dbReference type="Google" id="ProtNLM"/>
    </source>
</evidence>
<organism evidence="5 6">
    <name type="scientific">[Torrubiella] hemipterigena</name>
    <dbReference type="NCBI Taxonomy" id="1531966"/>
    <lineage>
        <taxon>Eukaryota</taxon>
        <taxon>Fungi</taxon>
        <taxon>Dikarya</taxon>
        <taxon>Ascomycota</taxon>
        <taxon>Pezizomycotina</taxon>
        <taxon>Sordariomycetes</taxon>
        <taxon>Hypocreomycetidae</taxon>
        <taxon>Hypocreales</taxon>
        <taxon>Clavicipitaceae</taxon>
        <taxon>Clavicipitaceae incertae sedis</taxon>
        <taxon>'Torrubiella' clade</taxon>
    </lineage>
</organism>
<dbReference type="AlphaFoldDB" id="A0A0A1T4G8"/>
<dbReference type="STRING" id="1531966.A0A0A1T4G8"/>
<dbReference type="InterPro" id="IPR036291">
    <property type="entry name" value="NAD(P)-bd_dom_sf"/>
</dbReference>
<dbReference type="HOGENOM" id="CLU_007383_10_6_1"/>
<dbReference type="NCBIfam" id="TIGR03649">
    <property type="entry name" value="ergot_EASG"/>
    <property type="match status" value="1"/>
</dbReference>
<evidence type="ECO:0000256" key="4">
    <source>
        <dbReference type="ARBA" id="ARBA00023002"/>
    </source>
</evidence>
<dbReference type="OrthoDB" id="9997102at2759"/>
<comment type="pathway">
    <text evidence="1">Alkaloid biosynthesis; ergot alkaloid biosynthesis.</text>
</comment>
<keyword evidence="4" id="KW-0560">Oxidoreductase</keyword>
<comment type="similarity">
    <text evidence="2">Belongs to the fgaFS/easG family.</text>
</comment>
<dbReference type="Gene3D" id="3.40.50.720">
    <property type="entry name" value="NAD(P)-binding Rossmann-like Domain"/>
    <property type="match status" value="1"/>
</dbReference>
<evidence type="ECO:0000313" key="5">
    <source>
        <dbReference type="EMBL" id="CEJ81177.1"/>
    </source>
</evidence>
<dbReference type="SUPFAM" id="SSF51735">
    <property type="entry name" value="NAD(P)-binding Rossmann-fold domains"/>
    <property type="match status" value="1"/>
</dbReference>
<dbReference type="Gene3D" id="3.90.25.10">
    <property type="entry name" value="UDP-galactose 4-epimerase, domain 1"/>
    <property type="match status" value="1"/>
</dbReference>
<dbReference type="InterPro" id="IPR051604">
    <property type="entry name" value="Ergot_Alk_Oxidoreductase"/>
</dbReference>